<accession>A0A9W7D746</accession>
<dbReference type="OrthoDB" id="549905at2759"/>
<proteinExistence type="predicted"/>
<protein>
    <submittedName>
        <fullName evidence="1">Unnamed protein product</fullName>
    </submittedName>
</protein>
<organism evidence="1 2">
    <name type="scientific">Phytophthora fragariaefolia</name>
    <dbReference type="NCBI Taxonomy" id="1490495"/>
    <lineage>
        <taxon>Eukaryota</taxon>
        <taxon>Sar</taxon>
        <taxon>Stramenopiles</taxon>
        <taxon>Oomycota</taxon>
        <taxon>Peronosporomycetes</taxon>
        <taxon>Peronosporales</taxon>
        <taxon>Peronosporaceae</taxon>
        <taxon>Phytophthora</taxon>
    </lineage>
</organism>
<reference evidence="1" key="1">
    <citation type="submission" date="2023-04" db="EMBL/GenBank/DDBJ databases">
        <title>Phytophthora fragariaefolia NBRC 109709.</title>
        <authorList>
            <person name="Ichikawa N."/>
            <person name="Sato H."/>
            <person name="Tonouchi N."/>
        </authorList>
    </citation>
    <scope>NUCLEOTIDE SEQUENCE</scope>
    <source>
        <strain evidence="1">NBRC 109709</strain>
    </source>
</reference>
<keyword evidence="2" id="KW-1185">Reference proteome</keyword>
<dbReference type="AlphaFoldDB" id="A0A9W7D746"/>
<evidence type="ECO:0000313" key="1">
    <source>
        <dbReference type="EMBL" id="GMF59402.1"/>
    </source>
</evidence>
<name>A0A9W7D746_9STRA</name>
<dbReference type="EMBL" id="BSXT01005034">
    <property type="protein sequence ID" value="GMF59402.1"/>
    <property type="molecule type" value="Genomic_DNA"/>
</dbReference>
<comment type="caution">
    <text evidence="1">The sequence shown here is derived from an EMBL/GenBank/DDBJ whole genome shotgun (WGS) entry which is preliminary data.</text>
</comment>
<sequence length="189" mass="20704">MDQSQEVWDNCRQRVARQVELRKQGGREWIIPEVADVMQRQVSAMPSGAAPSNDAAIPLQELLTLLVHAFALSSGAPLEEFTIQMVKKALIESVLQAARTNPVSVEIALPDLFSQLTPYLNAAHSECAASEEEITGGDDWDWNENTNPLTETCDLSSSGIGDFEAKAIVETCVESLVDRLKVVFTTLCN</sequence>
<gene>
    <name evidence="1" type="ORF">Pfra01_002564100</name>
</gene>
<evidence type="ECO:0000313" key="2">
    <source>
        <dbReference type="Proteomes" id="UP001165121"/>
    </source>
</evidence>
<dbReference type="Proteomes" id="UP001165121">
    <property type="component" value="Unassembled WGS sequence"/>
</dbReference>